<sequence>MVDEDAEIEKMILAEIIRAKKVKDQEKLKAKNQKKKLLAMKKKGSTQIDDEPEFSDEVPDSDYYSDEIEIEESEEEKETNGKKVENETKKDNLSQIGYSLDKPSSNPAFKNMSLSDFFGQTLPSTGSNKNLDSLQVMNKMKEQSNGASMLDDSQVNDIPEEHDDQEDDSMDTTMPLQTQQTQPVGSFTQKMASIDEDYAAVGSGSDEDDLLEKKKFLLSSQNLLPDTQVDEEHHSGPASSFEDTPKRNRKDSFMNSLGDPASTSTVPINTGADSVRSTQDLNDSLGFFPRLRRSRKKIVESDDDEDDGNEADQSDSDSDNDDSDDEEEEEDEETKKLILAKLKEQKKLEEMKRIKKEREFKAKGLSKIMENEAEESEDEYKGLGGAEGEGSDKENSEDEKMLDDLTKITVNEDKMREVLAKNNIEFDNAMFKRVYKDLKTGGFRNRRAKDGAYEIELSDDEDQLFAQYYQRRRKAKEEAERLQNRTLATLSKDKKSKAFYETIMNPTKTTTSSFQFEDVVESDLNEDSSDSQEENPFLEKKAPVKEKSPDSVVPPPTEATATESITSAQPNQNSTTSSTTTSGTSFTTKKRKRLLTAAQIRSKISFIDEEDHVDYTAAPTVNLDGGDGNGFVSFSEDSDNDSVEELKAIREKSHIKLTSPTHYKKMRKLNAPSKSSHHHSRRSSKSKSSTTKPAATTTTPTKQNQPVTLDSSPIADISIISEQDISLDGAADGLSLLSKRTTSITESFRRQFGPNRTVMSATGKQLQEIKVTTSARPMSGSSGYLAVGVGEKKRFGFGSGSGSASGSGSESSSFASRSGSAMGSFGSFGKKSGSRNGSGLNTVVENVVGVGNGKVAKIQESLKVARKRGGLSGLFKSGFN</sequence>
<feature type="compositionally biased region" description="Basic and acidic residues" evidence="1">
    <location>
        <begin position="644"/>
        <end position="654"/>
    </location>
</feature>
<feature type="compositionally biased region" description="Basic and acidic residues" evidence="1">
    <location>
        <begin position="243"/>
        <end position="252"/>
    </location>
</feature>
<feature type="compositionally biased region" description="Basic and acidic residues" evidence="1">
    <location>
        <begin position="78"/>
        <end position="92"/>
    </location>
</feature>
<evidence type="ECO:0000256" key="1">
    <source>
        <dbReference type="SAM" id="MobiDB-lite"/>
    </source>
</evidence>
<feature type="region of interest" description="Disordered" evidence="1">
    <location>
        <begin position="619"/>
        <end position="709"/>
    </location>
</feature>
<feature type="region of interest" description="Disordered" evidence="1">
    <location>
        <begin position="363"/>
        <end position="400"/>
    </location>
</feature>
<feature type="region of interest" description="Disordered" evidence="1">
    <location>
        <begin position="33"/>
        <end position="104"/>
    </location>
</feature>
<feature type="compositionally biased region" description="Acidic residues" evidence="1">
    <location>
        <begin position="301"/>
        <end position="332"/>
    </location>
</feature>
<feature type="compositionally biased region" description="Acidic residues" evidence="1">
    <location>
        <begin position="518"/>
        <end position="533"/>
    </location>
</feature>
<accession>A0A9W6YN85</accession>
<feature type="compositionally biased region" description="Basic and acidic residues" evidence="1">
    <location>
        <begin position="537"/>
        <end position="549"/>
    </location>
</feature>
<dbReference type="InterPro" id="IPR018564">
    <property type="entry name" value="Repl_chkpnt_MRC1_dom"/>
</dbReference>
<feature type="compositionally biased region" description="Polar residues" evidence="1">
    <location>
        <begin position="261"/>
        <end position="282"/>
    </location>
</feature>
<dbReference type="EMBL" id="BSXU01000430">
    <property type="protein sequence ID" value="GMG20661.1"/>
    <property type="molecule type" value="Genomic_DNA"/>
</dbReference>
<name>A0A9W6YN85_AMBMO</name>
<dbReference type="Proteomes" id="UP001165063">
    <property type="component" value="Unassembled WGS sequence"/>
</dbReference>
<feature type="region of interest" description="Disordered" evidence="1">
    <location>
        <begin position="119"/>
        <end position="190"/>
    </location>
</feature>
<feature type="domain" description="DNA replication checkpoint mediator MRC1" evidence="2">
    <location>
        <begin position="362"/>
        <end position="502"/>
    </location>
</feature>
<feature type="compositionally biased region" description="Basic residues" evidence="1">
    <location>
        <begin position="675"/>
        <end position="685"/>
    </location>
</feature>
<reference evidence="3" key="1">
    <citation type="submission" date="2023-04" db="EMBL/GenBank/DDBJ databases">
        <title>Ambrosiozyma monospora NBRC 1965.</title>
        <authorList>
            <person name="Ichikawa N."/>
            <person name="Sato H."/>
            <person name="Tonouchi N."/>
        </authorList>
    </citation>
    <scope>NUCLEOTIDE SEQUENCE</scope>
    <source>
        <strain evidence="3">NBRC 1965</strain>
    </source>
</reference>
<organism evidence="3 4">
    <name type="scientific">Ambrosiozyma monospora</name>
    <name type="common">Yeast</name>
    <name type="synonym">Endomycopsis monosporus</name>
    <dbReference type="NCBI Taxonomy" id="43982"/>
    <lineage>
        <taxon>Eukaryota</taxon>
        <taxon>Fungi</taxon>
        <taxon>Dikarya</taxon>
        <taxon>Ascomycota</taxon>
        <taxon>Saccharomycotina</taxon>
        <taxon>Pichiomycetes</taxon>
        <taxon>Pichiales</taxon>
        <taxon>Pichiaceae</taxon>
        <taxon>Ambrosiozyma</taxon>
    </lineage>
</organism>
<dbReference type="OrthoDB" id="3997523at2759"/>
<feature type="region of interest" description="Disordered" evidence="1">
    <location>
        <begin position="225"/>
        <end position="337"/>
    </location>
</feature>
<feature type="compositionally biased region" description="Low complexity" evidence="1">
    <location>
        <begin position="172"/>
        <end position="183"/>
    </location>
</feature>
<comment type="caution">
    <text evidence="3">The sequence shown here is derived from an EMBL/GenBank/DDBJ whole genome shotgun (WGS) entry which is preliminary data.</text>
</comment>
<feature type="compositionally biased region" description="Polar residues" evidence="1">
    <location>
        <begin position="93"/>
        <end position="104"/>
    </location>
</feature>
<gene>
    <name evidence="3" type="ORF">Amon01_000139700</name>
</gene>
<feature type="region of interest" description="Disordered" evidence="1">
    <location>
        <begin position="510"/>
        <end position="592"/>
    </location>
</feature>
<proteinExistence type="predicted"/>
<feature type="compositionally biased region" description="Low complexity" evidence="1">
    <location>
        <begin position="558"/>
        <end position="587"/>
    </location>
</feature>
<feature type="compositionally biased region" description="Polar residues" evidence="1">
    <location>
        <begin position="121"/>
        <end position="136"/>
    </location>
</feature>
<dbReference type="AlphaFoldDB" id="A0A9W6YN85"/>
<keyword evidence="4" id="KW-1185">Reference proteome</keyword>
<feature type="compositionally biased region" description="Basic residues" evidence="1">
    <location>
        <begin position="33"/>
        <end position="44"/>
    </location>
</feature>
<feature type="compositionally biased region" description="Polar residues" evidence="1">
    <location>
        <begin position="143"/>
        <end position="156"/>
    </location>
</feature>
<evidence type="ECO:0000259" key="2">
    <source>
        <dbReference type="Pfam" id="PF09444"/>
    </source>
</evidence>
<feature type="compositionally biased region" description="Basic and acidic residues" evidence="1">
    <location>
        <begin position="390"/>
        <end position="400"/>
    </location>
</feature>
<feature type="compositionally biased region" description="Acidic residues" evidence="1">
    <location>
        <begin position="158"/>
        <end position="170"/>
    </location>
</feature>
<evidence type="ECO:0000313" key="4">
    <source>
        <dbReference type="Proteomes" id="UP001165063"/>
    </source>
</evidence>
<dbReference type="Pfam" id="PF09444">
    <property type="entry name" value="MRC1"/>
    <property type="match status" value="1"/>
</dbReference>
<feature type="compositionally biased region" description="Low complexity" evidence="1">
    <location>
        <begin position="686"/>
        <end position="702"/>
    </location>
</feature>
<evidence type="ECO:0000313" key="3">
    <source>
        <dbReference type="EMBL" id="GMG20661.1"/>
    </source>
</evidence>
<feature type="compositionally biased region" description="Acidic residues" evidence="1">
    <location>
        <begin position="48"/>
        <end position="77"/>
    </location>
</feature>
<protein>
    <submittedName>
        <fullName evidence="3">Unnamed protein product</fullName>
    </submittedName>
</protein>